<gene>
    <name evidence="4" type="ORF">SAMN04244559_01770</name>
</gene>
<dbReference type="AlphaFoldDB" id="A0A1H6HJV6"/>
<keyword evidence="2" id="KW-0812">Transmembrane</keyword>
<feature type="transmembrane region" description="Helical" evidence="2">
    <location>
        <begin position="36"/>
        <end position="54"/>
    </location>
</feature>
<evidence type="ECO:0000313" key="5">
    <source>
        <dbReference type="Proteomes" id="UP000182983"/>
    </source>
</evidence>
<dbReference type="InterPro" id="IPR021212">
    <property type="entry name" value="DUF2760"/>
</dbReference>
<organism evidence="4 5">
    <name type="scientific">Magnetospirillum fulvum</name>
    <name type="common">Rhodospirillum fulvum</name>
    <dbReference type="NCBI Taxonomy" id="1082"/>
    <lineage>
        <taxon>Bacteria</taxon>
        <taxon>Pseudomonadati</taxon>
        <taxon>Pseudomonadota</taxon>
        <taxon>Alphaproteobacteria</taxon>
        <taxon>Rhodospirillales</taxon>
        <taxon>Rhodospirillaceae</taxon>
        <taxon>Magnetospirillum</taxon>
    </lineage>
</organism>
<keyword evidence="5" id="KW-1185">Reference proteome</keyword>
<name>A0A1H6HJV6_MAGFU</name>
<reference evidence="5" key="1">
    <citation type="submission" date="2016-10" db="EMBL/GenBank/DDBJ databases">
        <authorList>
            <person name="Varghese N."/>
            <person name="Submissions S."/>
        </authorList>
    </citation>
    <scope>NUCLEOTIDE SEQUENCE [LARGE SCALE GENOMIC DNA]</scope>
    <source>
        <strain evidence="5">DSM 13234</strain>
    </source>
</reference>
<protein>
    <recommendedName>
        <fullName evidence="3">DUF2760 domain-containing protein</fullName>
    </recommendedName>
</protein>
<sequence>MRILIIAVAFILVVLTTLGLVPAALLAPYDGAIHGVLPKAMSLAASVLFLALLAERVRIAPVTVASRAEPEPEPAPEPARPLPAAAPLPPAPAAVNSDAEIVSFLALLQDKGRLVDFLMDDVTPYSDAQVGAAARVLHQGCRAVLSEHFTIQAIRTEAEGDRVTVPAGFAADEYRLVGRIGGEAPFTGTLVHHGWRVEAVRLPRLVQADPGRLPAIAPAEIELR</sequence>
<evidence type="ECO:0000256" key="1">
    <source>
        <dbReference type="SAM" id="MobiDB-lite"/>
    </source>
</evidence>
<evidence type="ECO:0000256" key="2">
    <source>
        <dbReference type="SAM" id="Phobius"/>
    </source>
</evidence>
<evidence type="ECO:0000313" key="4">
    <source>
        <dbReference type="EMBL" id="SEH35412.1"/>
    </source>
</evidence>
<dbReference type="EMBL" id="FNWO01000006">
    <property type="protein sequence ID" value="SEH35412.1"/>
    <property type="molecule type" value="Genomic_DNA"/>
</dbReference>
<dbReference type="RefSeq" id="WP_244511114.1">
    <property type="nucleotide sequence ID" value="NZ_FNWO01000006.1"/>
</dbReference>
<feature type="region of interest" description="Disordered" evidence="1">
    <location>
        <begin position="65"/>
        <end position="87"/>
    </location>
</feature>
<feature type="compositionally biased region" description="Pro residues" evidence="1">
    <location>
        <begin position="73"/>
        <end position="87"/>
    </location>
</feature>
<feature type="domain" description="DUF2760" evidence="3">
    <location>
        <begin position="100"/>
        <end position="222"/>
    </location>
</feature>
<keyword evidence="2" id="KW-1133">Transmembrane helix</keyword>
<keyword evidence="2" id="KW-0472">Membrane</keyword>
<dbReference type="Proteomes" id="UP000182983">
    <property type="component" value="Unassembled WGS sequence"/>
</dbReference>
<accession>A0A1H6HJV6</accession>
<dbReference type="Pfam" id="PF10816">
    <property type="entry name" value="DUF2760"/>
    <property type="match status" value="1"/>
</dbReference>
<proteinExistence type="predicted"/>
<evidence type="ECO:0000259" key="3">
    <source>
        <dbReference type="Pfam" id="PF10816"/>
    </source>
</evidence>